<dbReference type="SUPFAM" id="SSF103473">
    <property type="entry name" value="MFS general substrate transporter"/>
    <property type="match status" value="1"/>
</dbReference>
<organism evidence="8 9">
    <name type="scientific">Pichia membranifaciens</name>
    <dbReference type="NCBI Taxonomy" id="4926"/>
    <lineage>
        <taxon>Eukaryota</taxon>
        <taxon>Fungi</taxon>
        <taxon>Dikarya</taxon>
        <taxon>Ascomycota</taxon>
        <taxon>Saccharomycotina</taxon>
        <taxon>Pichiomycetes</taxon>
        <taxon>Pichiales</taxon>
        <taxon>Pichiaceae</taxon>
        <taxon>Pichia</taxon>
    </lineage>
</organism>
<keyword evidence="3 6" id="KW-0812">Transmembrane</keyword>
<dbReference type="OrthoDB" id="5290825at2759"/>
<evidence type="ECO:0000256" key="5">
    <source>
        <dbReference type="ARBA" id="ARBA00023136"/>
    </source>
</evidence>
<feature type="transmembrane region" description="Helical" evidence="6">
    <location>
        <begin position="58"/>
        <end position="79"/>
    </location>
</feature>
<dbReference type="Gene3D" id="1.20.1250.20">
    <property type="entry name" value="MFS general substrate transporter like domains"/>
    <property type="match status" value="1"/>
</dbReference>
<dbReference type="InterPro" id="IPR050814">
    <property type="entry name" value="Myo-inositol_Transporter"/>
</dbReference>
<dbReference type="PROSITE" id="PS50850">
    <property type="entry name" value="MFS"/>
    <property type="match status" value="1"/>
</dbReference>
<keyword evidence="9" id="KW-1185">Reference proteome</keyword>
<sequence>MGFFGSYACLTWVIPAEVFPTYLRSYGMTVSASALYLWAFIITYNFSSMWKAFTSTGLTLGFYGGIAVLGWIYQLLFAVETKGLTLEEIDDIFSKSTSSLIKMNLKSVKADFYNISKGRFRDVIKGTSYGMKSIVNDD</sequence>
<dbReference type="GO" id="GO:0022857">
    <property type="term" value="F:transmembrane transporter activity"/>
    <property type="evidence" value="ECO:0007669"/>
    <property type="project" value="InterPro"/>
</dbReference>
<dbReference type="EMBL" id="BDGI01000222">
    <property type="protein sequence ID" value="GAV30677.1"/>
    <property type="molecule type" value="Genomic_DNA"/>
</dbReference>
<dbReference type="InterPro" id="IPR036259">
    <property type="entry name" value="MFS_trans_sf"/>
</dbReference>
<keyword evidence="2" id="KW-0813">Transport</keyword>
<evidence type="ECO:0000256" key="1">
    <source>
        <dbReference type="ARBA" id="ARBA00004141"/>
    </source>
</evidence>
<protein>
    <recommendedName>
        <fullName evidence="7">Major facilitator superfamily (MFS) profile domain-containing protein</fullName>
    </recommendedName>
</protein>
<evidence type="ECO:0000256" key="3">
    <source>
        <dbReference type="ARBA" id="ARBA00022692"/>
    </source>
</evidence>
<evidence type="ECO:0000313" key="9">
    <source>
        <dbReference type="Proteomes" id="UP000186136"/>
    </source>
</evidence>
<dbReference type="PANTHER" id="PTHR48020:SF9">
    <property type="entry name" value="MAJOR FACILITATOR SUPERFAMILY (MFS) PROFILE DOMAIN-CONTAINING PROTEIN"/>
    <property type="match status" value="1"/>
</dbReference>
<dbReference type="Pfam" id="PF00083">
    <property type="entry name" value="Sugar_tr"/>
    <property type="match status" value="1"/>
</dbReference>
<dbReference type="GO" id="GO:0016020">
    <property type="term" value="C:membrane"/>
    <property type="evidence" value="ECO:0007669"/>
    <property type="project" value="UniProtKB-SubCell"/>
</dbReference>
<comment type="subcellular location">
    <subcellularLocation>
        <location evidence="1">Membrane</location>
        <topology evidence="1">Multi-pass membrane protein</topology>
    </subcellularLocation>
</comment>
<dbReference type="InterPro" id="IPR005828">
    <property type="entry name" value="MFS_sugar_transport-like"/>
</dbReference>
<dbReference type="PANTHER" id="PTHR48020">
    <property type="entry name" value="PROTON MYO-INOSITOL COTRANSPORTER"/>
    <property type="match status" value="1"/>
</dbReference>
<comment type="caution">
    <text evidence="8">The sequence shown here is derived from an EMBL/GenBank/DDBJ whole genome shotgun (WGS) entry which is preliminary data.</text>
</comment>
<keyword evidence="5 6" id="KW-0472">Membrane</keyword>
<evidence type="ECO:0000313" key="8">
    <source>
        <dbReference type="EMBL" id="GAV30677.1"/>
    </source>
</evidence>
<evidence type="ECO:0000256" key="6">
    <source>
        <dbReference type="SAM" id="Phobius"/>
    </source>
</evidence>
<evidence type="ECO:0000259" key="7">
    <source>
        <dbReference type="PROSITE" id="PS50850"/>
    </source>
</evidence>
<accession>A0A1Q2YME9</accession>
<feature type="domain" description="Major facilitator superfamily (MFS) profile" evidence="7">
    <location>
        <begin position="1"/>
        <end position="82"/>
    </location>
</feature>
<evidence type="ECO:0000256" key="4">
    <source>
        <dbReference type="ARBA" id="ARBA00022989"/>
    </source>
</evidence>
<name>A0A1Q2YME9_9ASCO</name>
<gene>
    <name evidence="8" type="ORF">PMKS-004194</name>
</gene>
<feature type="transmembrane region" description="Helical" evidence="6">
    <location>
        <begin position="26"/>
        <end position="46"/>
    </location>
</feature>
<proteinExistence type="predicted"/>
<dbReference type="Proteomes" id="UP000186136">
    <property type="component" value="Unassembled WGS sequence"/>
</dbReference>
<reference evidence="8 9" key="1">
    <citation type="submission" date="2016-08" db="EMBL/GenBank/DDBJ databases">
        <title>Whole genome shotgun sequence of Pichia membranifaciens KS47-1.</title>
        <authorList>
            <person name="Konishi M."/>
            <person name="Ishida M."/>
            <person name="Arakawa T."/>
            <person name="Kato Y."/>
            <person name="Horiuchi J."/>
        </authorList>
    </citation>
    <scope>NUCLEOTIDE SEQUENCE [LARGE SCALE GENOMIC DNA]</scope>
    <source>
        <strain evidence="8 9">KS47-1</strain>
    </source>
</reference>
<dbReference type="AlphaFoldDB" id="A0A1Q2YME9"/>
<dbReference type="InterPro" id="IPR020846">
    <property type="entry name" value="MFS_dom"/>
</dbReference>
<keyword evidence="4 6" id="KW-1133">Transmembrane helix</keyword>
<evidence type="ECO:0000256" key="2">
    <source>
        <dbReference type="ARBA" id="ARBA00022448"/>
    </source>
</evidence>